<dbReference type="AlphaFoldDB" id="A0AAD7G198"/>
<feature type="region of interest" description="Disordered" evidence="3">
    <location>
        <begin position="331"/>
        <end position="382"/>
    </location>
</feature>
<evidence type="ECO:0000256" key="2">
    <source>
        <dbReference type="PROSITE-ProRule" id="PRU00505"/>
    </source>
</evidence>
<dbReference type="PROSITE" id="PS51088">
    <property type="entry name" value="TEA_2"/>
    <property type="match status" value="1"/>
</dbReference>
<dbReference type="InterPro" id="IPR000818">
    <property type="entry name" value="TEA/ATTS_dom"/>
</dbReference>
<evidence type="ECO:0000256" key="3">
    <source>
        <dbReference type="SAM" id="MobiDB-lite"/>
    </source>
</evidence>
<protein>
    <recommendedName>
        <fullName evidence="4">TEA domain-containing protein</fullName>
    </recommendedName>
</protein>
<feature type="compositionally biased region" description="Pro residues" evidence="3">
    <location>
        <begin position="371"/>
        <end position="382"/>
    </location>
</feature>
<name>A0AAD7G198_9AGAR</name>
<dbReference type="InterPro" id="IPR038096">
    <property type="entry name" value="TEA/ATTS_sf"/>
</dbReference>
<evidence type="ECO:0000259" key="4">
    <source>
        <dbReference type="PROSITE" id="PS51088"/>
    </source>
</evidence>
<evidence type="ECO:0000313" key="5">
    <source>
        <dbReference type="EMBL" id="KAJ7650535.1"/>
    </source>
</evidence>
<keyword evidence="6" id="KW-1185">Reference proteome</keyword>
<accession>A0AAD7G198</accession>
<dbReference type="Proteomes" id="UP001221142">
    <property type="component" value="Unassembled WGS sequence"/>
</dbReference>
<gene>
    <name evidence="5" type="ORF">FB45DRAFT_859298</name>
</gene>
<proteinExistence type="inferred from homology"/>
<sequence>MPAQRSRHRQVSIPPYFSIARTTVQGLGDDFDQEEEQAHQIQLRFTRRSTNKRFKGSQKPVWPPRLEAAFLQGLFKYARMEAERRTDLHHEINRNAFISNHILETTNETRTVKQVSSRIQQLRSSCARNTKDTRLLNLIDHVPLRIHEIELLALGPRPLLREGAKPELNIHRPTHTRVVISSFSAHAPSPIPEIPLVDASERFISLCTVPEFQPYTHLRCGMDPMVVLISPFPLGLLSRFDIFRDDKPYVSFEAQLVPVGMHEGGLYRYTASIADGHWGVVSLYSRRHNGGRIECKIVQLIYHERPGYNLGYPIAEVEYVFEPAYLSPAPPVNNGPRSEPLEQFQYEPCPPSPPRPKPASTLKKSAFFPGTPSPSPSPFPQPEPEIVFTFIEEKFDSIMPRRKTEKSNRELRVAEQYEKQESVRSNIFYSRSGMVESNLLPVQLYSIQDEMRHINVYDVYDEHGFFTLQTYDPAAYSYDSYTGESLGHYPAAHY</sequence>
<reference evidence="5" key="1">
    <citation type="submission" date="2023-03" db="EMBL/GenBank/DDBJ databases">
        <title>Massive genome expansion in bonnet fungi (Mycena s.s.) driven by repeated elements and novel gene families across ecological guilds.</title>
        <authorList>
            <consortium name="Lawrence Berkeley National Laboratory"/>
            <person name="Harder C.B."/>
            <person name="Miyauchi S."/>
            <person name="Viragh M."/>
            <person name="Kuo A."/>
            <person name="Thoen E."/>
            <person name="Andreopoulos B."/>
            <person name="Lu D."/>
            <person name="Skrede I."/>
            <person name="Drula E."/>
            <person name="Henrissat B."/>
            <person name="Morin E."/>
            <person name="Kohler A."/>
            <person name="Barry K."/>
            <person name="LaButti K."/>
            <person name="Morin E."/>
            <person name="Salamov A."/>
            <person name="Lipzen A."/>
            <person name="Mereny Z."/>
            <person name="Hegedus B."/>
            <person name="Baldrian P."/>
            <person name="Stursova M."/>
            <person name="Weitz H."/>
            <person name="Taylor A."/>
            <person name="Grigoriev I.V."/>
            <person name="Nagy L.G."/>
            <person name="Martin F."/>
            <person name="Kauserud H."/>
        </authorList>
    </citation>
    <scope>NUCLEOTIDE SEQUENCE</scope>
    <source>
        <strain evidence="5">9284</strain>
    </source>
</reference>
<feature type="domain" description="TEA" evidence="4">
    <location>
        <begin position="55"/>
        <end position="129"/>
    </location>
</feature>
<comment type="similarity">
    <text evidence="1">Belongs to the TEC1 family.</text>
</comment>
<feature type="compositionally biased region" description="Pro residues" evidence="3">
    <location>
        <begin position="348"/>
        <end position="357"/>
    </location>
</feature>
<dbReference type="Pfam" id="PF01285">
    <property type="entry name" value="TEA"/>
    <property type="match status" value="1"/>
</dbReference>
<dbReference type="GO" id="GO:0003700">
    <property type="term" value="F:DNA-binding transcription factor activity"/>
    <property type="evidence" value="ECO:0007669"/>
    <property type="project" value="InterPro"/>
</dbReference>
<dbReference type="EMBL" id="JARKIF010000001">
    <property type="protein sequence ID" value="KAJ7650535.1"/>
    <property type="molecule type" value="Genomic_DNA"/>
</dbReference>
<organism evidence="5 6">
    <name type="scientific">Roridomyces roridus</name>
    <dbReference type="NCBI Taxonomy" id="1738132"/>
    <lineage>
        <taxon>Eukaryota</taxon>
        <taxon>Fungi</taxon>
        <taxon>Dikarya</taxon>
        <taxon>Basidiomycota</taxon>
        <taxon>Agaricomycotina</taxon>
        <taxon>Agaricomycetes</taxon>
        <taxon>Agaricomycetidae</taxon>
        <taxon>Agaricales</taxon>
        <taxon>Marasmiineae</taxon>
        <taxon>Mycenaceae</taxon>
        <taxon>Roridomyces</taxon>
    </lineage>
</organism>
<evidence type="ECO:0000313" key="6">
    <source>
        <dbReference type="Proteomes" id="UP001221142"/>
    </source>
</evidence>
<comment type="caution">
    <text evidence="5">The sequence shown here is derived from an EMBL/GenBank/DDBJ whole genome shotgun (WGS) entry which is preliminary data.</text>
</comment>
<dbReference type="SMART" id="SM00426">
    <property type="entry name" value="TEA"/>
    <property type="match status" value="1"/>
</dbReference>
<evidence type="ECO:0000256" key="1">
    <source>
        <dbReference type="ARBA" id="ARBA00008421"/>
    </source>
</evidence>
<feature type="DNA-binding region" description="TEA" evidence="2">
    <location>
        <begin position="55"/>
        <end position="129"/>
    </location>
</feature>
<dbReference type="Gene3D" id="6.10.20.40">
    <property type="entry name" value="TEA/ATTS domain"/>
    <property type="match status" value="1"/>
</dbReference>